<dbReference type="AlphaFoldDB" id="A0A081ULR2"/>
<sequence>MSESEITKLDIIVEVLGEREPEIRRLVTLDDRIRTFAESGDENGQRMPIELIAEWAMLLDKYYPLALEKRNSLN</sequence>
<dbReference type="EMBL" id="QRZH01000035">
    <property type="protein sequence ID" value="RGV47350.1"/>
    <property type="molecule type" value="Genomic_DNA"/>
</dbReference>
<dbReference type="EMBL" id="CP036553">
    <property type="protein sequence ID" value="QCQ36220.1"/>
    <property type="molecule type" value="Genomic_DNA"/>
</dbReference>
<evidence type="ECO:0000313" key="2">
    <source>
        <dbReference type="EMBL" id="MCZ2655463.1"/>
    </source>
</evidence>
<evidence type="ECO:0000313" key="6">
    <source>
        <dbReference type="EMBL" id="RGV47350.1"/>
    </source>
</evidence>
<evidence type="ECO:0000313" key="3">
    <source>
        <dbReference type="EMBL" id="MCZ2686823.1"/>
    </source>
</evidence>
<dbReference type="RefSeq" id="WP_005809822.1">
    <property type="nucleotide sequence ID" value="NZ_CABJEQ010000013.1"/>
</dbReference>
<protein>
    <submittedName>
        <fullName evidence="6">Uncharacterized protein</fullName>
    </submittedName>
</protein>
<reference evidence="2" key="5">
    <citation type="submission" date="2022-12" db="EMBL/GenBank/DDBJ databases">
        <title>Development of a Multilocus Sequence Typing Scheme for Bacteroides fragilis Based on Whole Genome Sequencing Data and Clinical Application.</title>
        <authorList>
            <person name="Nielsen F.D."/>
            <person name="Justesen U.S."/>
        </authorList>
    </citation>
    <scope>NUCLEOTIDE SEQUENCE</scope>
    <source>
        <strain evidence="3">BF_AM_ODE_DK_2015_4</strain>
        <strain evidence="2">BF_BC_ODE_DK_2015_2</strain>
    </source>
</reference>
<dbReference type="Proteomes" id="UP001075704">
    <property type="component" value="Unassembled WGS sequence"/>
</dbReference>
<dbReference type="EMBL" id="QRJE01000062">
    <property type="protein sequence ID" value="RHH05069.1"/>
    <property type="molecule type" value="Genomic_DNA"/>
</dbReference>
<dbReference type="Proteomes" id="UP000036847">
    <property type="component" value="Chromosome"/>
</dbReference>
<reference evidence="8 9" key="4">
    <citation type="submission" date="2019-03" db="EMBL/GenBank/DDBJ databases">
        <title>Complete genome assembly of MDR B. fragilis.</title>
        <authorList>
            <person name="Sydenham T.V."/>
            <person name="Hasman H."/>
            <person name="Justesen U.S."/>
        </authorList>
    </citation>
    <scope>NUCLEOTIDE SEQUENCE [LARGE SCALE GENOMIC DNA]</scope>
    <source>
        <strain evidence="4 8">DCMOUH0067B</strain>
        <strain evidence="5 9">DCMSKEJBY0001B</strain>
    </source>
</reference>
<reference evidence="1" key="1">
    <citation type="book" date="2014" name="THE 24TH EUROPEAN CONGRESS OF CLINICAL MICROBIOLOGY AND INFECTIOUS DISEASES" publisher="ECCMID 2014" city="Barcelona, Spain">
        <title>Identification of resistance genes in three multidrug-resistant Bacteroides fragilis isolates by whole genome sequencing.</title>
        <editorList>
            <person name="Unknown"/>
            <person name="A."/>
        </editorList>
        <authorList>
            <person name="Sydenham T.V."/>
            <person name="Hasman H."/>
            <person name="Wang M."/>
            <person name="Soki J."/>
            <person name="Nagy E."/>
            <person name="Justesen U.S."/>
        </authorList>
    </citation>
    <scope>NUCLEOTIDE SEQUENCE</scope>
    <source>
        <strain evidence="1">DCMOUH0018B</strain>
        <strain evidence="5">DCMSKEJBY0001B</strain>
    </source>
</reference>
<accession>A0A081ULR2</accession>
<dbReference type="Proteomes" id="UP001079672">
    <property type="component" value="Unassembled WGS sequence"/>
</dbReference>
<dbReference type="EMBL" id="JAPTZU010000002">
    <property type="protein sequence ID" value="MCZ2686823.1"/>
    <property type="molecule type" value="Genomic_DNA"/>
</dbReference>
<dbReference type="Proteomes" id="UP000028294">
    <property type="component" value="Chromosome"/>
</dbReference>
<evidence type="ECO:0000313" key="4">
    <source>
        <dbReference type="EMBL" id="QCQ36220.1"/>
    </source>
</evidence>
<dbReference type="OrthoDB" id="9931089at2"/>
<evidence type="ECO:0000313" key="8">
    <source>
        <dbReference type="Proteomes" id="UP000028294"/>
    </source>
</evidence>
<gene>
    <name evidence="7" type="ORF">DW228_23700</name>
    <name evidence="6" type="ORF">DWW08_22890</name>
    <name evidence="5" type="ORF">EC80_009895</name>
    <name evidence="1" type="ORF">EE52_0202140</name>
    <name evidence="4" type="ORF">IA74_008895</name>
    <name evidence="2" type="ORF">O1422_14945</name>
    <name evidence="3" type="ORF">O1433_04825</name>
</gene>
<dbReference type="PATRIC" id="fig|817.51.peg.492"/>
<dbReference type="EMBL" id="JAPUAC010000012">
    <property type="protein sequence ID" value="MCZ2655463.1"/>
    <property type="molecule type" value="Genomic_DNA"/>
</dbReference>
<reference evidence="10 11" key="3">
    <citation type="submission" date="2018-08" db="EMBL/GenBank/DDBJ databases">
        <title>A genome reference for cultivated species of the human gut microbiota.</title>
        <authorList>
            <person name="Zou Y."/>
            <person name="Xue W."/>
            <person name="Luo G."/>
        </authorList>
    </citation>
    <scope>NUCLEOTIDE SEQUENCE [LARGE SCALE GENOMIC DNA]</scope>
    <source>
        <strain evidence="6 11">AF14-26</strain>
        <strain evidence="7 10">AM18-6</strain>
    </source>
</reference>
<dbReference type="EMBL" id="JMZZ02000037">
    <property type="protein sequence ID" value="KFX76313.1"/>
    <property type="molecule type" value="Genomic_DNA"/>
</dbReference>
<proteinExistence type="predicted"/>
<evidence type="ECO:0000313" key="5">
    <source>
        <dbReference type="EMBL" id="QCQ45144.1"/>
    </source>
</evidence>
<evidence type="ECO:0000313" key="11">
    <source>
        <dbReference type="Proteomes" id="UP000286270"/>
    </source>
</evidence>
<dbReference type="EMBL" id="CP036546">
    <property type="protein sequence ID" value="QCQ45144.1"/>
    <property type="molecule type" value="Genomic_DNA"/>
</dbReference>
<dbReference type="GeneID" id="99670698"/>
<name>A0A081ULR2_BACFG</name>
<organism evidence="6 11">
    <name type="scientific">Bacteroides fragilis</name>
    <dbReference type="NCBI Taxonomy" id="817"/>
    <lineage>
        <taxon>Bacteria</taxon>
        <taxon>Pseudomonadati</taxon>
        <taxon>Bacteroidota</taxon>
        <taxon>Bacteroidia</taxon>
        <taxon>Bacteroidales</taxon>
        <taxon>Bacteroidaceae</taxon>
        <taxon>Bacteroides</taxon>
    </lineage>
</organism>
<evidence type="ECO:0000313" key="7">
    <source>
        <dbReference type="EMBL" id="RHH05069.1"/>
    </source>
</evidence>
<dbReference type="Proteomes" id="UP000286270">
    <property type="component" value="Unassembled WGS sequence"/>
</dbReference>
<reference evidence="1" key="2">
    <citation type="submission" date="2014-07" db="EMBL/GenBank/DDBJ databases">
        <title>Genetics and epidemiology of antimicrobial resistance in B. fragilis group.</title>
        <authorList>
            <person name="Sydenham T.V."/>
            <person name="Hasman H."/>
            <person name="Kemp M."/>
            <person name="Justesen U.S."/>
        </authorList>
    </citation>
    <scope>NUCLEOTIDE SEQUENCE [LARGE SCALE GENOMIC DNA]</scope>
    <source>
        <strain evidence="1">DCMOUH0018B</strain>
    </source>
</reference>
<evidence type="ECO:0000313" key="1">
    <source>
        <dbReference type="EMBL" id="KFX76313.1"/>
    </source>
</evidence>
<evidence type="ECO:0000313" key="9">
    <source>
        <dbReference type="Proteomes" id="UP000036847"/>
    </source>
</evidence>
<dbReference type="Proteomes" id="UP000266644">
    <property type="component" value="Unassembled WGS sequence"/>
</dbReference>
<evidence type="ECO:0000313" key="10">
    <source>
        <dbReference type="Proteomes" id="UP000266644"/>
    </source>
</evidence>